<feature type="transmembrane region" description="Helical" evidence="1">
    <location>
        <begin position="174"/>
        <end position="194"/>
    </location>
</feature>
<feature type="transmembrane region" description="Helical" evidence="1">
    <location>
        <begin position="145"/>
        <end position="168"/>
    </location>
</feature>
<dbReference type="OrthoDB" id="419616at2759"/>
<evidence type="ECO:0000256" key="1">
    <source>
        <dbReference type="SAM" id="Phobius"/>
    </source>
</evidence>
<dbReference type="AlphaFoldDB" id="A0A9P5PE19"/>
<evidence type="ECO:0000313" key="3">
    <source>
        <dbReference type="Proteomes" id="UP000772434"/>
    </source>
</evidence>
<organism evidence="2 3">
    <name type="scientific">Rhodocollybia butyracea</name>
    <dbReference type="NCBI Taxonomy" id="206335"/>
    <lineage>
        <taxon>Eukaryota</taxon>
        <taxon>Fungi</taxon>
        <taxon>Dikarya</taxon>
        <taxon>Basidiomycota</taxon>
        <taxon>Agaricomycotina</taxon>
        <taxon>Agaricomycetes</taxon>
        <taxon>Agaricomycetidae</taxon>
        <taxon>Agaricales</taxon>
        <taxon>Marasmiineae</taxon>
        <taxon>Omphalotaceae</taxon>
        <taxon>Rhodocollybia</taxon>
    </lineage>
</organism>
<feature type="transmembrane region" description="Helical" evidence="1">
    <location>
        <begin position="32"/>
        <end position="51"/>
    </location>
</feature>
<evidence type="ECO:0008006" key="4">
    <source>
        <dbReference type="Google" id="ProtNLM"/>
    </source>
</evidence>
<name>A0A9P5PE19_9AGAR</name>
<gene>
    <name evidence="2" type="ORF">BDP27DRAFT_1337714</name>
</gene>
<feature type="transmembrane region" description="Helical" evidence="1">
    <location>
        <begin position="102"/>
        <end position="124"/>
    </location>
</feature>
<dbReference type="Proteomes" id="UP000772434">
    <property type="component" value="Unassembled WGS sequence"/>
</dbReference>
<dbReference type="InterPro" id="IPR036259">
    <property type="entry name" value="MFS_trans_sf"/>
</dbReference>
<accession>A0A9P5PE19</accession>
<reference evidence="2" key="1">
    <citation type="submission" date="2020-11" db="EMBL/GenBank/DDBJ databases">
        <authorList>
            <consortium name="DOE Joint Genome Institute"/>
            <person name="Ahrendt S."/>
            <person name="Riley R."/>
            <person name="Andreopoulos W."/>
            <person name="Labutti K."/>
            <person name="Pangilinan J."/>
            <person name="Ruiz-Duenas F.J."/>
            <person name="Barrasa J.M."/>
            <person name="Sanchez-Garcia M."/>
            <person name="Camarero S."/>
            <person name="Miyauchi S."/>
            <person name="Serrano A."/>
            <person name="Linde D."/>
            <person name="Babiker R."/>
            <person name="Drula E."/>
            <person name="Ayuso-Fernandez I."/>
            <person name="Pacheco R."/>
            <person name="Padilla G."/>
            <person name="Ferreira P."/>
            <person name="Barriuso J."/>
            <person name="Kellner H."/>
            <person name="Castanera R."/>
            <person name="Alfaro M."/>
            <person name="Ramirez L."/>
            <person name="Pisabarro A.G."/>
            <person name="Kuo A."/>
            <person name="Tritt A."/>
            <person name="Lipzen A."/>
            <person name="He G."/>
            <person name="Yan M."/>
            <person name="Ng V."/>
            <person name="Cullen D."/>
            <person name="Martin F."/>
            <person name="Rosso M.-N."/>
            <person name="Henrissat B."/>
            <person name="Hibbett D."/>
            <person name="Martinez A.T."/>
            <person name="Grigoriev I.V."/>
        </authorList>
    </citation>
    <scope>NUCLEOTIDE SEQUENCE</scope>
    <source>
        <strain evidence="2">AH 40177</strain>
    </source>
</reference>
<keyword evidence="3" id="KW-1185">Reference proteome</keyword>
<sequence>MKAESLPPVDCCRTQILLLSQMLGLGFSPSTIGFTLSSSGLISASMQVFVMPIILKRVEASKLYNISISAYPIVFATLPVLNVIARGGAEQEIGNLGLVSNIMLWGTLTFIIAASKVGGMAYSLTLMLTRTNTYSPAALSVSNGVMSCAMSLGRMISPALACSIFALSGEYHLLGGYLWSLCMVCSSLTAVVLARNISRLSRSSLTHYSRNQQ</sequence>
<feature type="transmembrane region" description="Helical" evidence="1">
    <location>
        <begin position="63"/>
        <end position="82"/>
    </location>
</feature>
<keyword evidence="1" id="KW-0472">Membrane</keyword>
<dbReference type="EMBL" id="JADNRY010000193">
    <property type="protein sequence ID" value="KAF9061693.1"/>
    <property type="molecule type" value="Genomic_DNA"/>
</dbReference>
<proteinExistence type="predicted"/>
<dbReference type="SUPFAM" id="SSF103473">
    <property type="entry name" value="MFS general substrate transporter"/>
    <property type="match status" value="1"/>
</dbReference>
<keyword evidence="1" id="KW-0812">Transmembrane</keyword>
<comment type="caution">
    <text evidence="2">The sequence shown here is derived from an EMBL/GenBank/DDBJ whole genome shotgun (WGS) entry which is preliminary data.</text>
</comment>
<evidence type="ECO:0000313" key="2">
    <source>
        <dbReference type="EMBL" id="KAF9061693.1"/>
    </source>
</evidence>
<protein>
    <recommendedName>
        <fullName evidence="4">MFS transporter</fullName>
    </recommendedName>
</protein>
<keyword evidence="1" id="KW-1133">Transmembrane helix</keyword>